<evidence type="ECO:0000313" key="2">
    <source>
        <dbReference type="Proteomes" id="UP000479190"/>
    </source>
</evidence>
<gene>
    <name evidence="1" type="ORF">TBRA_LOCUS15942</name>
</gene>
<sequence>MYLYEVYVRRVVIVLRPSNRKSPAREQSSSSTKRARIISSVIPGSHALSEAVRADRVYTHTCARMMWSSKYTIYSTAHTLLRIIFSARERDEPASSSSSSSGSSFCTCSTCMCVLYMALPRPRSHDILRIPTYTSPLDF</sequence>
<organism evidence="1 2">
    <name type="scientific">Trichogramma brassicae</name>
    <dbReference type="NCBI Taxonomy" id="86971"/>
    <lineage>
        <taxon>Eukaryota</taxon>
        <taxon>Metazoa</taxon>
        <taxon>Ecdysozoa</taxon>
        <taxon>Arthropoda</taxon>
        <taxon>Hexapoda</taxon>
        <taxon>Insecta</taxon>
        <taxon>Pterygota</taxon>
        <taxon>Neoptera</taxon>
        <taxon>Endopterygota</taxon>
        <taxon>Hymenoptera</taxon>
        <taxon>Apocrita</taxon>
        <taxon>Proctotrupomorpha</taxon>
        <taxon>Chalcidoidea</taxon>
        <taxon>Trichogrammatidae</taxon>
        <taxon>Trichogramma</taxon>
    </lineage>
</organism>
<proteinExistence type="predicted"/>
<dbReference type="EMBL" id="CADCXV010001427">
    <property type="protein sequence ID" value="CAB0044354.1"/>
    <property type="molecule type" value="Genomic_DNA"/>
</dbReference>
<reference evidence="1 2" key="1">
    <citation type="submission" date="2020-02" db="EMBL/GenBank/DDBJ databases">
        <authorList>
            <person name="Ferguson B K."/>
        </authorList>
    </citation>
    <scope>NUCLEOTIDE SEQUENCE [LARGE SCALE GENOMIC DNA]</scope>
</reference>
<dbReference type="Proteomes" id="UP000479190">
    <property type="component" value="Unassembled WGS sequence"/>
</dbReference>
<protein>
    <submittedName>
        <fullName evidence="1">Uncharacterized protein</fullName>
    </submittedName>
</protein>
<name>A0A6H5J2W6_9HYME</name>
<keyword evidence="2" id="KW-1185">Reference proteome</keyword>
<dbReference type="AlphaFoldDB" id="A0A6H5J2W6"/>
<evidence type="ECO:0000313" key="1">
    <source>
        <dbReference type="EMBL" id="CAB0044354.1"/>
    </source>
</evidence>
<accession>A0A6H5J2W6</accession>